<accession>A0ABN6V4D8</accession>
<reference evidence="2" key="1">
    <citation type="journal article" date="2023" name="Int. J. Syst. Evol. Microbiol.">
        <title>Mesoterricola silvestris gen. nov., sp. nov., Mesoterricola sediminis sp. nov., Geothrix oryzae sp. nov., Geothrix edaphica sp. nov., Geothrix rubra sp. nov., and Geothrix limicola sp. nov., six novel members of Acidobacteriota isolated from soils.</title>
        <authorList>
            <person name="Itoh H."/>
            <person name="Sugisawa Y."/>
            <person name="Mise K."/>
            <person name="Xu Z."/>
            <person name="Kuniyasu M."/>
            <person name="Ushijima N."/>
            <person name="Kawano K."/>
            <person name="Kobayashi E."/>
            <person name="Shiratori Y."/>
            <person name="Masuda Y."/>
            <person name="Senoo K."/>
        </authorList>
    </citation>
    <scope>NUCLEOTIDE SEQUENCE [LARGE SCALE GENOMIC DNA]</scope>
    <source>
        <strain evidence="2">Red222</strain>
    </source>
</reference>
<proteinExistence type="predicted"/>
<protein>
    <submittedName>
        <fullName evidence="1">Uncharacterized protein</fullName>
    </submittedName>
</protein>
<dbReference type="EMBL" id="AP027079">
    <property type="protein sequence ID" value="BDU70684.1"/>
    <property type="molecule type" value="Genomic_DNA"/>
</dbReference>
<dbReference type="Proteomes" id="UP001242010">
    <property type="component" value="Chromosome"/>
</dbReference>
<sequence>MAKLLFRKSTRETFPLSCAFRASARLSQGLWFPPYKLGNSASLHD</sequence>
<evidence type="ECO:0000313" key="2">
    <source>
        <dbReference type="Proteomes" id="UP001242010"/>
    </source>
</evidence>
<keyword evidence="2" id="KW-1185">Reference proteome</keyword>
<organism evidence="1 2">
    <name type="scientific">Geothrix oryzae</name>
    <dbReference type="NCBI Taxonomy" id="2927975"/>
    <lineage>
        <taxon>Bacteria</taxon>
        <taxon>Pseudomonadati</taxon>
        <taxon>Acidobacteriota</taxon>
        <taxon>Holophagae</taxon>
        <taxon>Holophagales</taxon>
        <taxon>Holophagaceae</taxon>
        <taxon>Geothrix</taxon>
    </lineage>
</organism>
<gene>
    <name evidence="1" type="ORF">GETHOR_27850</name>
</gene>
<evidence type="ECO:0000313" key="1">
    <source>
        <dbReference type="EMBL" id="BDU70684.1"/>
    </source>
</evidence>
<name>A0ABN6V4D8_9BACT</name>